<dbReference type="PANTHER" id="PTHR43228">
    <property type="entry name" value="TWO-COMPONENT RESPONSE REGULATOR"/>
    <property type="match status" value="1"/>
</dbReference>
<dbReference type="Pfam" id="PF00072">
    <property type="entry name" value="Response_reg"/>
    <property type="match status" value="1"/>
</dbReference>
<evidence type="ECO:0000256" key="1">
    <source>
        <dbReference type="PROSITE-ProRule" id="PRU00169"/>
    </source>
</evidence>
<dbReference type="PROSITE" id="PS50110">
    <property type="entry name" value="RESPONSE_REGULATORY"/>
    <property type="match status" value="1"/>
</dbReference>
<reference evidence="3 4" key="1">
    <citation type="journal article" date="2015" name="Appl. Environ. Microbiol.">
        <title>The Geoglobus acetivorans genome: Fe(III) reduction, acetate utilization, autotrophic growth, and degradation of aromatic compounds in a hyperthermophilic archaeon.</title>
        <authorList>
            <person name="Mardanov A.V."/>
            <person name="Slododkina G.B."/>
            <person name="Slobodkin A.I."/>
            <person name="Beletsky A.V."/>
            <person name="Gavrilov S.N."/>
            <person name="Kublanov I.V."/>
            <person name="Bonch-Osmolovskaya E.A."/>
            <person name="Skryabin K.G."/>
            <person name="Ravin N.V."/>
        </authorList>
    </citation>
    <scope>NUCLEOTIDE SEQUENCE [LARGE SCALE GENOMIC DNA]</scope>
    <source>
        <strain evidence="3 4">SBH6</strain>
    </source>
</reference>
<dbReference type="STRING" id="565033.GACE_0483"/>
<dbReference type="SMART" id="SM00448">
    <property type="entry name" value="REC"/>
    <property type="match status" value="1"/>
</dbReference>
<sequence length="115" mass="13119">MKILIVDDDMTVRELLRVILKDYTTFEADDGEKAVRMYQELKPDIVLMDIFMPKMDGIEATRKILEIDPEAVVIGVTAFHSNKGDELMKAGAKEVISKPFTRKWIVEAISRYAKA</sequence>
<dbReference type="PANTHER" id="PTHR43228:SF1">
    <property type="entry name" value="TWO-COMPONENT RESPONSE REGULATOR ARR22"/>
    <property type="match status" value="1"/>
</dbReference>
<dbReference type="InterPro" id="IPR052048">
    <property type="entry name" value="ST_Response_Regulator"/>
</dbReference>
<evidence type="ECO:0000313" key="3">
    <source>
        <dbReference type="EMBL" id="AIY89537.1"/>
    </source>
</evidence>
<feature type="modified residue" description="4-aspartylphosphate" evidence="1">
    <location>
        <position position="49"/>
    </location>
</feature>
<dbReference type="AlphaFoldDB" id="A0A0A7GF24"/>
<dbReference type="Proteomes" id="UP000030624">
    <property type="component" value="Chromosome"/>
</dbReference>
<keyword evidence="1" id="KW-0597">Phosphoprotein</keyword>
<proteinExistence type="predicted"/>
<evidence type="ECO:0000259" key="2">
    <source>
        <dbReference type="PROSITE" id="PS50110"/>
    </source>
</evidence>
<dbReference type="SUPFAM" id="SSF52172">
    <property type="entry name" value="CheY-like"/>
    <property type="match status" value="1"/>
</dbReference>
<dbReference type="KEGG" id="gac:GACE_0483"/>
<dbReference type="HOGENOM" id="CLU_000445_69_15_2"/>
<dbReference type="GO" id="GO:0000160">
    <property type="term" value="P:phosphorelay signal transduction system"/>
    <property type="evidence" value="ECO:0007669"/>
    <property type="project" value="InterPro"/>
</dbReference>
<feature type="domain" description="Response regulatory" evidence="2">
    <location>
        <begin position="2"/>
        <end position="113"/>
    </location>
</feature>
<dbReference type="Gene3D" id="3.40.50.2300">
    <property type="match status" value="1"/>
</dbReference>
<dbReference type="EMBL" id="CP009552">
    <property type="protein sequence ID" value="AIY89537.1"/>
    <property type="molecule type" value="Genomic_DNA"/>
</dbReference>
<name>A0A0A7GF24_GEOAI</name>
<protein>
    <submittedName>
        <fullName evidence="3">Signal transduction response regulator</fullName>
    </submittedName>
</protein>
<dbReference type="InterPro" id="IPR001789">
    <property type="entry name" value="Sig_transdc_resp-reg_receiver"/>
</dbReference>
<gene>
    <name evidence="3" type="ORF">GACE_0483</name>
</gene>
<dbReference type="InterPro" id="IPR011006">
    <property type="entry name" value="CheY-like_superfamily"/>
</dbReference>
<organism evidence="3 4">
    <name type="scientific">Geoglobus acetivorans</name>
    <dbReference type="NCBI Taxonomy" id="565033"/>
    <lineage>
        <taxon>Archaea</taxon>
        <taxon>Methanobacteriati</taxon>
        <taxon>Methanobacteriota</taxon>
        <taxon>Archaeoglobi</taxon>
        <taxon>Archaeoglobales</taxon>
        <taxon>Archaeoglobaceae</taxon>
        <taxon>Geoglobus</taxon>
    </lineage>
</organism>
<accession>A0A0A7GF24</accession>
<dbReference type="eggNOG" id="arCOG02391">
    <property type="taxonomic scope" value="Archaea"/>
</dbReference>
<evidence type="ECO:0000313" key="4">
    <source>
        <dbReference type="Proteomes" id="UP000030624"/>
    </source>
</evidence>